<reference evidence="2" key="1">
    <citation type="submission" date="2021-01" db="UniProtKB">
        <authorList>
            <consortium name="EnsemblPlants"/>
        </authorList>
    </citation>
    <scope>IDENTIFICATION</scope>
</reference>
<protein>
    <submittedName>
        <fullName evidence="2">Uncharacterized protein</fullName>
    </submittedName>
</protein>
<dbReference type="AlphaFoldDB" id="A0A7N1A782"/>
<dbReference type="Proteomes" id="UP000594263">
    <property type="component" value="Unplaced"/>
</dbReference>
<feature type="region of interest" description="Disordered" evidence="1">
    <location>
        <begin position="174"/>
        <end position="195"/>
    </location>
</feature>
<name>A0A7N1A782_KALFE</name>
<sequence>MHVEENTIAALNGATECSCNDKVKVGPADLPVVGLNSGKDSCRYTCGPSLFQDSQEDGRIIFPANNGLVATGTPVKLTYPSPSSSNHIQLVSGIIDKNGGNVTSNPDRPGPIVRTIWAVAQGPSRKGSICAVASLLCFPFCHQESSSETLCFFFHFICFGHSPNEGAAVATTNEHEPANSVNVHRHTTTLSQAER</sequence>
<evidence type="ECO:0000313" key="3">
    <source>
        <dbReference type="Proteomes" id="UP000594263"/>
    </source>
</evidence>
<keyword evidence="3" id="KW-1185">Reference proteome</keyword>
<evidence type="ECO:0000256" key="1">
    <source>
        <dbReference type="SAM" id="MobiDB-lite"/>
    </source>
</evidence>
<evidence type="ECO:0000313" key="2">
    <source>
        <dbReference type="EnsemblPlants" id="Kaladp0809s0028.1.v1.1"/>
    </source>
</evidence>
<dbReference type="EnsemblPlants" id="Kaladp0809s0028.1.v1.1">
    <property type="protein sequence ID" value="Kaladp0809s0028.1.v1.1"/>
    <property type="gene ID" value="Kaladp0809s0028.v1.1"/>
</dbReference>
<accession>A0A7N1A782</accession>
<dbReference type="Gramene" id="Kaladp0809s0028.1.v1.1">
    <property type="protein sequence ID" value="Kaladp0809s0028.1.v1.1"/>
    <property type="gene ID" value="Kaladp0809s0028.v1.1"/>
</dbReference>
<proteinExistence type="predicted"/>
<organism evidence="2 3">
    <name type="scientific">Kalanchoe fedtschenkoi</name>
    <name type="common">Lavender scallops</name>
    <name type="synonym">South American air plant</name>
    <dbReference type="NCBI Taxonomy" id="63787"/>
    <lineage>
        <taxon>Eukaryota</taxon>
        <taxon>Viridiplantae</taxon>
        <taxon>Streptophyta</taxon>
        <taxon>Embryophyta</taxon>
        <taxon>Tracheophyta</taxon>
        <taxon>Spermatophyta</taxon>
        <taxon>Magnoliopsida</taxon>
        <taxon>eudicotyledons</taxon>
        <taxon>Gunneridae</taxon>
        <taxon>Pentapetalae</taxon>
        <taxon>Saxifragales</taxon>
        <taxon>Crassulaceae</taxon>
        <taxon>Kalanchoe</taxon>
    </lineage>
</organism>